<dbReference type="InParanoid" id="C7QK53"/>
<dbReference type="PROSITE" id="PS51318">
    <property type="entry name" value="TAT"/>
    <property type="match status" value="1"/>
</dbReference>
<dbReference type="HOGENOM" id="CLU_873439_0_0_11"/>
<dbReference type="InterPro" id="IPR006311">
    <property type="entry name" value="TAT_signal"/>
</dbReference>
<dbReference type="EMBL" id="CP001700">
    <property type="protein sequence ID" value="ACU75127.1"/>
    <property type="molecule type" value="Genomic_DNA"/>
</dbReference>
<reference evidence="1 2" key="1">
    <citation type="journal article" date="2009" name="Stand. Genomic Sci.">
        <title>Complete genome sequence of Catenulispora acidiphila type strain (ID 139908).</title>
        <authorList>
            <person name="Copeland A."/>
            <person name="Lapidus A."/>
            <person name="Glavina Del Rio T."/>
            <person name="Nolan M."/>
            <person name="Lucas S."/>
            <person name="Chen F."/>
            <person name="Tice H."/>
            <person name="Cheng J.F."/>
            <person name="Bruce D."/>
            <person name="Goodwin L."/>
            <person name="Pitluck S."/>
            <person name="Mikhailova N."/>
            <person name="Pati A."/>
            <person name="Ivanova N."/>
            <person name="Mavromatis K."/>
            <person name="Chen A."/>
            <person name="Palaniappan K."/>
            <person name="Chain P."/>
            <person name="Land M."/>
            <person name="Hauser L."/>
            <person name="Chang Y.J."/>
            <person name="Jeffries C.D."/>
            <person name="Chertkov O."/>
            <person name="Brettin T."/>
            <person name="Detter J.C."/>
            <person name="Han C."/>
            <person name="Ali Z."/>
            <person name="Tindall B.J."/>
            <person name="Goker M."/>
            <person name="Bristow J."/>
            <person name="Eisen J.A."/>
            <person name="Markowitz V."/>
            <person name="Hugenholtz P."/>
            <person name="Kyrpides N.C."/>
            <person name="Klenk H.P."/>
        </authorList>
    </citation>
    <scope>NUCLEOTIDE SEQUENCE [LARGE SCALE GENOMIC DNA]</scope>
    <source>
        <strain evidence="2">DSM 44928 / JCM 14897 / NBRC 102108 / NRRL B-24433 / ID139908</strain>
    </source>
</reference>
<name>C7QK53_CATAD</name>
<dbReference type="AlphaFoldDB" id="C7QK53"/>
<dbReference type="KEGG" id="cai:Caci_6273"/>
<accession>C7QK53</accession>
<evidence type="ECO:0000313" key="1">
    <source>
        <dbReference type="EMBL" id="ACU75127.1"/>
    </source>
</evidence>
<gene>
    <name evidence="1" type="ordered locus">Caci_6273</name>
</gene>
<proteinExistence type="predicted"/>
<dbReference type="Proteomes" id="UP000000851">
    <property type="component" value="Chromosome"/>
</dbReference>
<dbReference type="STRING" id="479433.Caci_6273"/>
<dbReference type="RefSeq" id="WP_015794856.1">
    <property type="nucleotide sequence ID" value="NC_013131.1"/>
</dbReference>
<evidence type="ECO:0000313" key="2">
    <source>
        <dbReference type="Proteomes" id="UP000000851"/>
    </source>
</evidence>
<protein>
    <submittedName>
        <fullName evidence="1">Uncharacterized protein</fullName>
    </submittedName>
</protein>
<sequence precursor="true">MSVTRRQFITTGGAAAGIAVTALTATALGASSATARSRVLTTPTWMLAGAGFANLAAKSLGGDPAVCRRAFNTGRTWFITTYTGDTTIPSPVPAGYTGVAVLKFKCYQDGSTGLVDALAAGLPSWVTAVQYDAESWAQTPDLEQGAWLLNPHTQTSYAQLFCATAHSHGLKVVLTPGNDLCNNSPNPAYPQRKPQYPVTSKDAGQNYNAFIRHNMAAAAQYLQPGDIFEYQAQQLELDTEAYTTVTTKVAEQVEAANPATLFLAGLGRSKPPSDGANCADLAAAATGVADTAAGFWLNVGAYSSQVRPMICALRKLGY</sequence>
<keyword evidence="2" id="KW-1185">Reference proteome</keyword>
<organism evidence="1 2">
    <name type="scientific">Catenulispora acidiphila (strain DSM 44928 / JCM 14897 / NBRC 102108 / NRRL B-24433 / ID139908)</name>
    <dbReference type="NCBI Taxonomy" id="479433"/>
    <lineage>
        <taxon>Bacteria</taxon>
        <taxon>Bacillati</taxon>
        <taxon>Actinomycetota</taxon>
        <taxon>Actinomycetes</taxon>
        <taxon>Catenulisporales</taxon>
        <taxon>Catenulisporaceae</taxon>
        <taxon>Catenulispora</taxon>
    </lineage>
</organism>